<dbReference type="Pfam" id="PF04303">
    <property type="entry name" value="PrpF"/>
    <property type="match status" value="1"/>
</dbReference>
<dbReference type="SUPFAM" id="SSF54506">
    <property type="entry name" value="Diaminopimelate epimerase-like"/>
    <property type="match status" value="2"/>
</dbReference>
<dbReference type="Proteomes" id="UP000234530">
    <property type="component" value="Chromosome"/>
</dbReference>
<dbReference type="PANTHER" id="PTHR43709:SF3">
    <property type="entry name" value="ISOMERASE YBHH-RELATED"/>
    <property type="match status" value="1"/>
</dbReference>
<accession>A0A2H5F4D4</accession>
<protein>
    <submittedName>
        <fullName evidence="3">4-oxalomesaconate tautomerase</fullName>
    </submittedName>
</protein>
<proteinExistence type="inferred from homology"/>
<gene>
    <name evidence="3" type="ORF">CX676_14945</name>
</gene>
<evidence type="ECO:0000313" key="4">
    <source>
        <dbReference type="Proteomes" id="UP000234530"/>
    </source>
</evidence>
<dbReference type="InterPro" id="IPR047687">
    <property type="entry name" value="OMA_tautomer-like"/>
</dbReference>
<sequence length="359" mass="37387">MSRIPCVLMRGGTSRGPFFLASDLPENRDERDAILIAAMGSGHPLQIDGIGGGNPLTSKVAIIGPGEQPGADIDYLFAQVNVEKALVDTAPNCGNMLAAVGPFAIEQGLVPASDPETRLTILNVNTGKRIEATVQTPGGAVSYEGDTAIAGVPGTAAPVRLAFLDAAGSKTGKLLPTGALQDDVQGVSVTHFDMAVAAVLVAATSLGKTGRESPAELDADRDFMTRLEARRLQSGQMMGLGDVSAMVIPKPILLALPTAGATITARYFMPHACHTAVAITGAVCIAAACCTAGTVANELAVLPEPDAQGRRLLIIEHPSGRTPVEIEQDQETGEIRRVSVIRTARRLFDGFVHIRDKVA</sequence>
<dbReference type="GO" id="GO:0016853">
    <property type="term" value="F:isomerase activity"/>
    <property type="evidence" value="ECO:0007669"/>
    <property type="project" value="UniProtKB-KW"/>
</dbReference>
<dbReference type="PANTHER" id="PTHR43709">
    <property type="entry name" value="ACONITATE ISOMERASE-RELATED"/>
    <property type="match status" value="1"/>
</dbReference>
<dbReference type="RefSeq" id="WP_101754364.1">
    <property type="nucleotide sequence ID" value="NZ_CP025430.1"/>
</dbReference>
<dbReference type="InterPro" id="IPR007400">
    <property type="entry name" value="PrpF-like"/>
</dbReference>
<reference evidence="3 4" key="1">
    <citation type="journal article" date="2013" name="Antonie Van Leeuwenhoek">
        <title>Paracoccus zhejiangensis sp. nov., isolated from activated sludge in wastewater-treatment system.</title>
        <authorList>
            <person name="Wu Z.G."/>
            <person name="Zhang D.F."/>
            <person name="Liu Y.L."/>
            <person name="Wang F."/>
            <person name="Jiang X."/>
            <person name="Li C."/>
            <person name="Li S.P."/>
            <person name="Hong Q."/>
            <person name="Li W.J."/>
        </authorList>
    </citation>
    <scope>NUCLEOTIDE SEQUENCE [LARGE SCALE GENOMIC DNA]</scope>
    <source>
        <strain evidence="3 4">J6</strain>
    </source>
</reference>
<keyword evidence="2" id="KW-0413">Isomerase</keyword>
<evidence type="ECO:0000256" key="2">
    <source>
        <dbReference type="ARBA" id="ARBA00023235"/>
    </source>
</evidence>
<name>A0A2H5F4D4_9RHOB</name>
<keyword evidence="4" id="KW-1185">Reference proteome</keyword>
<evidence type="ECO:0000256" key="1">
    <source>
        <dbReference type="ARBA" id="ARBA00007673"/>
    </source>
</evidence>
<dbReference type="KEGG" id="pzh:CX676_14945"/>
<organism evidence="3 4">
    <name type="scientific">Paracoccus zhejiangensis</name>
    <dbReference type="NCBI Taxonomy" id="1077935"/>
    <lineage>
        <taxon>Bacteria</taxon>
        <taxon>Pseudomonadati</taxon>
        <taxon>Pseudomonadota</taxon>
        <taxon>Alphaproteobacteria</taxon>
        <taxon>Rhodobacterales</taxon>
        <taxon>Paracoccaceae</taxon>
        <taxon>Paracoccus</taxon>
    </lineage>
</organism>
<dbReference type="NCBIfam" id="NF033377">
    <property type="entry name" value="OMA_tautomer"/>
    <property type="match status" value="1"/>
</dbReference>
<dbReference type="EMBL" id="CP025430">
    <property type="protein sequence ID" value="AUH66387.1"/>
    <property type="molecule type" value="Genomic_DNA"/>
</dbReference>
<evidence type="ECO:0000313" key="3">
    <source>
        <dbReference type="EMBL" id="AUH66387.1"/>
    </source>
</evidence>
<dbReference type="Gene3D" id="3.10.310.10">
    <property type="entry name" value="Diaminopimelate Epimerase, Chain A, domain 1"/>
    <property type="match status" value="2"/>
</dbReference>
<comment type="similarity">
    <text evidence="1">Belongs to the PrpF family.</text>
</comment>
<dbReference type="OrthoDB" id="9779763at2"/>
<dbReference type="AlphaFoldDB" id="A0A2H5F4D4"/>